<keyword evidence="6" id="KW-0479">Metal-binding</keyword>
<keyword evidence="11" id="KW-0411">Iron-sulfur</keyword>
<evidence type="ECO:0000256" key="13">
    <source>
        <dbReference type="SAM" id="Phobius"/>
    </source>
</evidence>
<dbReference type="AlphaFoldDB" id="A0A9D2GQX7"/>
<keyword evidence="7" id="KW-0274">FAD</keyword>
<reference evidence="15" key="1">
    <citation type="journal article" date="2021" name="PeerJ">
        <title>Extensive microbial diversity within the chicken gut microbiome revealed by metagenomics and culture.</title>
        <authorList>
            <person name="Gilroy R."/>
            <person name="Ravi A."/>
            <person name="Getino M."/>
            <person name="Pursley I."/>
            <person name="Horton D.L."/>
            <person name="Alikhan N.F."/>
            <person name="Baker D."/>
            <person name="Gharbi K."/>
            <person name="Hall N."/>
            <person name="Watson M."/>
            <person name="Adriaenssens E.M."/>
            <person name="Foster-Nyarko E."/>
            <person name="Jarju S."/>
            <person name="Secka A."/>
            <person name="Antonio M."/>
            <person name="Oren A."/>
            <person name="Chaudhuri R.R."/>
            <person name="La Ragione R."/>
            <person name="Hildebrand F."/>
            <person name="Pallen M.J."/>
        </authorList>
    </citation>
    <scope>NUCLEOTIDE SEQUENCE</scope>
    <source>
        <strain evidence="15">ChiW4-1371</strain>
    </source>
</reference>
<evidence type="ECO:0000256" key="10">
    <source>
        <dbReference type="ARBA" id="ARBA00023004"/>
    </source>
</evidence>
<dbReference type="PROSITE" id="PS51384">
    <property type="entry name" value="FAD_FR"/>
    <property type="match status" value="1"/>
</dbReference>
<dbReference type="GO" id="GO:0016020">
    <property type="term" value="C:membrane"/>
    <property type="evidence" value="ECO:0007669"/>
    <property type="project" value="UniProtKB-SubCell"/>
</dbReference>
<dbReference type="GO" id="GO:0016491">
    <property type="term" value="F:oxidoreductase activity"/>
    <property type="evidence" value="ECO:0007669"/>
    <property type="project" value="UniProtKB-KW"/>
</dbReference>
<dbReference type="InterPro" id="IPR039261">
    <property type="entry name" value="FNR_nucleotide-bd"/>
</dbReference>
<evidence type="ECO:0000256" key="8">
    <source>
        <dbReference type="ARBA" id="ARBA00022989"/>
    </source>
</evidence>
<evidence type="ECO:0000313" key="16">
    <source>
        <dbReference type="Proteomes" id="UP000824176"/>
    </source>
</evidence>
<comment type="caution">
    <text evidence="15">The sequence shown here is derived from an EMBL/GenBank/DDBJ whole genome shotgun (WGS) entry which is preliminary data.</text>
</comment>
<dbReference type="Proteomes" id="UP000824176">
    <property type="component" value="Unassembled WGS sequence"/>
</dbReference>
<feature type="transmembrane region" description="Helical" evidence="13">
    <location>
        <begin position="162"/>
        <end position="181"/>
    </location>
</feature>
<comment type="subcellular location">
    <subcellularLocation>
        <location evidence="2">Membrane</location>
        <topology evidence="2">Multi-pass membrane protein</topology>
    </subcellularLocation>
</comment>
<evidence type="ECO:0000256" key="7">
    <source>
        <dbReference type="ARBA" id="ARBA00022827"/>
    </source>
</evidence>
<dbReference type="SUPFAM" id="SSF63380">
    <property type="entry name" value="Riboflavin synthase domain-like"/>
    <property type="match status" value="1"/>
</dbReference>
<dbReference type="Gene3D" id="3.40.50.80">
    <property type="entry name" value="Nucleotide-binding domain of ferredoxin-NADP reductase (FNR) module"/>
    <property type="match status" value="1"/>
</dbReference>
<dbReference type="InterPro" id="IPR050415">
    <property type="entry name" value="MRET"/>
</dbReference>
<evidence type="ECO:0000256" key="6">
    <source>
        <dbReference type="ARBA" id="ARBA00022723"/>
    </source>
</evidence>
<evidence type="ECO:0000313" key="15">
    <source>
        <dbReference type="EMBL" id="HIZ88413.1"/>
    </source>
</evidence>
<accession>A0A9D2GQX7</accession>
<dbReference type="EMBL" id="DXAQ01000009">
    <property type="protein sequence ID" value="HIZ88413.1"/>
    <property type="molecule type" value="Genomic_DNA"/>
</dbReference>
<evidence type="ECO:0000256" key="3">
    <source>
        <dbReference type="ARBA" id="ARBA00022630"/>
    </source>
</evidence>
<feature type="transmembrane region" description="Helical" evidence="13">
    <location>
        <begin position="77"/>
        <end position="97"/>
    </location>
</feature>
<evidence type="ECO:0000256" key="12">
    <source>
        <dbReference type="ARBA" id="ARBA00023136"/>
    </source>
</evidence>
<protein>
    <submittedName>
        <fullName evidence="15">Ferric reductase-like transmembrane domain-containing protein</fullName>
    </submittedName>
</protein>
<dbReference type="SUPFAM" id="SSF52343">
    <property type="entry name" value="Ferredoxin reductase-like, C-terminal NADP-linked domain"/>
    <property type="match status" value="1"/>
</dbReference>
<feature type="transmembrane region" description="Helical" evidence="13">
    <location>
        <begin position="129"/>
        <end position="150"/>
    </location>
</feature>
<evidence type="ECO:0000256" key="5">
    <source>
        <dbReference type="ARBA" id="ARBA00022714"/>
    </source>
</evidence>
<dbReference type="GO" id="GO:0050660">
    <property type="term" value="F:flavin adenine dinucleotide binding"/>
    <property type="evidence" value="ECO:0007669"/>
    <property type="project" value="TreeGrafter"/>
</dbReference>
<dbReference type="InterPro" id="IPR013130">
    <property type="entry name" value="Fe3_Rdtase_TM_dom"/>
</dbReference>
<evidence type="ECO:0000256" key="1">
    <source>
        <dbReference type="ARBA" id="ARBA00001974"/>
    </source>
</evidence>
<dbReference type="Pfam" id="PF08022">
    <property type="entry name" value="FAD_binding_8"/>
    <property type="match status" value="1"/>
</dbReference>
<keyword evidence="3" id="KW-0285">Flavoprotein</keyword>
<feature type="transmembrane region" description="Helical" evidence="13">
    <location>
        <begin position="43"/>
        <end position="65"/>
    </location>
</feature>
<feature type="domain" description="FAD-binding FR-type" evidence="14">
    <location>
        <begin position="216"/>
        <end position="312"/>
    </location>
</feature>
<dbReference type="PANTHER" id="PTHR47354:SF8">
    <property type="entry name" value="1,2-PHENYLACETYL-COA EPOXIDASE, SUBUNIT E"/>
    <property type="match status" value="1"/>
</dbReference>
<keyword evidence="12 13" id="KW-0472">Membrane</keyword>
<dbReference type="CDD" id="cd06198">
    <property type="entry name" value="FNR_like_3"/>
    <property type="match status" value="1"/>
</dbReference>
<keyword evidence="9" id="KW-0560">Oxidoreductase</keyword>
<keyword evidence="8 13" id="KW-1133">Transmembrane helix</keyword>
<keyword evidence="4 13" id="KW-0812">Transmembrane</keyword>
<evidence type="ECO:0000256" key="2">
    <source>
        <dbReference type="ARBA" id="ARBA00004141"/>
    </source>
</evidence>
<evidence type="ECO:0000256" key="9">
    <source>
        <dbReference type="ARBA" id="ARBA00023002"/>
    </source>
</evidence>
<keyword evidence="10" id="KW-0408">Iron</keyword>
<dbReference type="Gene3D" id="2.40.30.10">
    <property type="entry name" value="Translation factors"/>
    <property type="match status" value="1"/>
</dbReference>
<dbReference type="Pfam" id="PF01794">
    <property type="entry name" value="Ferric_reduct"/>
    <property type="match status" value="1"/>
</dbReference>
<evidence type="ECO:0000259" key="14">
    <source>
        <dbReference type="PROSITE" id="PS51384"/>
    </source>
</evidence>
<organism evidence="15 16">
    <name type="scientific">Candidatus Mucispirillum faecigallinarum</name>
    <dbReference type="NCBI Taxonomy" id="2838699"/>
    <lineage>
        <taxon>Bacteria</taxon>
        <taxon>Pseudomonadati</taxon>
        <taxon>Deferribacterota</taxon>
        <taxon>Deferribacteres</taxon>
        <taxon>Deferribacterales</taxon>
        <taxon>Mucispirillaceae</taxon>
        <taxon>Mucispirillum</taxon>
    </lineage>
</organism>
<evidence type="ECO:0000256" key="4">
    <source>
        <dbReference type="ARBA" id="ARBA00022692"/>
    </source>
</evidence>
<dbReference type="InterPro" id="IPR017927">
    <property type="entry name" value="FAD-bd_FR_type"/>
</dbReference>
<comment type="cofactor">
    <cofactor evidence="1">
        <name>FAD</name>
        <dbReference type="ChEBI" id="CHEBI:57692"/>
    </cofactor>
</comment>
<feature type="transmembrane region" description="Helical" evidence="13">
    <location>
        <begin position="193"/>
        <end position="215"/>
    </location>
</feature>
<dbReference type="InterPro" id="IPR013112">
    <property type="entry name" value="FAD-bd_8"/>
</dbReference>
<keyword evidence="5" id="KW-0001">2Fe-2S</keyword>
<evidence type="ECO:0000256" key="11">
    <source>
        <dbReference type="ARBA" id="ARBA00023014"/>
    </source>
</evidence>
<dbReference type="PRINTS" id="PR00409">
    <property type="entry name" value="PHDIOXRDTASE"/>
</dbReference>
<dbReference type="GO" id="GO:0051537">
    <property type="term" value="F:2 iron, 2 sulfur cluster binding"/>
    <property type="evidence" value="ECO:0007669"/>
    <property type="project" value="UniProtKB-KW"/>
</dbReference>
<dbReference type="GO" id="GO:0046872">
    <property type="term" value="F:metal ion binding"/>
    <property type="evidence" value="ECO:0007669"/>
    <property type="project" value="UniProtKB-KW"/>
</dbReference>
<dbReference type="PANTHER" id="PTHR47354">
    <property type="entry name" value="NADH OXIDOREDUCTASE HCR"/>
    <property type="match status" value="1"/>
</dbReference>
<sequence>MKNYTKWVLFIFLAALLAFILSPSLERLLTSTSYYGLRIQIMYLSGTLGIIFMSAAVIASARISFINNLLGGLDKAYNFHKLSAGLGFLFGFIHYIISFSNKMLIKAGIIESPASTNHLTGTILEIYKASYAFLDPAFIIMIIVVFIAAYRKIPYHIFQYTHKLIPLLYLFVAFHAFATIFRGGWVGTVGGVILHAFVIIGAVCAVITLFQLTGINKRFNGTVKSIKSIQTGIIEIKISAPDTFKYKAGQFVFLKFKFSFEPHPFSIASYSNDGILTFYIKESGDFTNKIVNNIKEGDTVRVEGPYGQFTFDDSNKNQLWIAGGIGITPFIAALENLSLNKNEKNITLIFSSVGKSPFDDKIKSLCSKSNVKLISVDTNKDGLLTYDKIKSLAPDIAASSIWFCGPYGFRRCVEKGLKADNISIKNLHYDSFTFR</sequence>
<name>A0A9D2GQX7_9BACT</name>
<reference evidence="15" key="2">
    <citation type="submission" date="2021-04" db="EMBL/GenBank/DDBJ databases">
        <authorList>
            <person name="Gilroy R."/>
        </authorList>
    </citation>
    <scope>NUCLEOTIDE SEQUENCE</scope>
    <source>
        <strain evidence="15">ChiW4-1371</strain>
    </source>
</reference>
<gene>
    <name evidence="15" type="ORF">H9804_00570</name>
</gene>
<dbReference type="InterPro" id="IPR017938">
    <property type="entry name" value="Riboflavin_synthase-like_b-brl"/>
</dbReference>
<proteinExistence type="predicted"/>